<accession>A0ABR4FJE8</accession>
<feature type="region of interest" description="Disordered" evidence="1">
    <location>
        <begin position="315"/>
        <end position="375"/>
    </location>
</feature>
<evidence type="ECO:0000313" key="4">
    <source>
        <dbReference type="Proteomes" id="UP001610563"/>
    </source>
</evidence>
<organism evidence="3 4">
    <name type="scientific">Aspergillus keveii</name>
    <dbReference type="NCBI Taxonomy" id="714993"/>
    <lineage>
        <taxon>Eukaryota</taxon>
        <taxon>Fungi</taxon>
        <taxon>Dikarya</taxon>
        <taxon>Ascomycota</taxon>
        <taxon>Pezizomycotina</taxon>
        <taxon>Eurotiomycetes</taxon>
        <taxon>Eurotiomycetidae</taxon>
        <taxon>Eurotiales</taxon>
        <taxon>Aspergillaceae</taxon>
        <taxon>Aspergillus</taxon>
        <taxon>Aspergillus subgen. Nidulantes</taxon>
    </lineage>
</organism>
<reference evidence="3 4" key="1">
    <citation type="submission" date="2024-07" db="EMBL/GenBank/DDBJ databases">
        <title>Section-level genome sequencing and comparative genomics of Aspergillus sections Usti and Cavernicolus.</title>
        <authorList>
            <consortium name="Lawrence Berkeley National Laboratory"/>
            <person name="Nybo J.L."/>
            <person name="Vesth T.C."/>
            <person name="Theobald S."/>
            <person name="Frisvad J.C."/>
            <person name="Larsen T.O."/>
            <person name="Kjaerboelling I."/>
            <person name="Rothschild-Mancinelli K."/>
            <person name="Lyhne E.K."/>
            <person name="Kogle M.E."/>
            <person name="Barry K."/>
            <person name="Clum A."/>
            <person name="Na H."/>
            <person name="Ledsgaard L."/>
            <person name="Lin J."/>
            <person name="Lipzen A."/>
            <person name="Kuo A."/>
            <person name="Riley R."/>
            <person name="Mondo S."/>
            <person name="Labutti K."/>
            <person name="Haridas S."/>
            <person name="Pangalinan J."/>
            <person name="Salamov A.A."/>
            <person name="Simmons B.A."/>
            <person name="Magnuson J.K."/>
            <person name="Chen J."/>
            <person name="Drula E."/>
            <person name="Henrissat B."/>
            <person name="Wiebenga A."/>
            <person name="Lubbers R.J."/>
            <person name="Gomes A.C."/>
            <person name="Makela M.R."/>
            <person name="Stajich J."/>
            <person name="Grigoriev I.V."/>
            <person name="Mortensen U.H."/>
            <person name="De Vries R.P."/>
            <person name="Baker S.E."/>
            <person name="Andersen M.R."/>
        </authorList>
    </citation>
    <scope>NUCLEOTIDE SEQUENCE [LARGE SCALE GENOMIC DNA]</scope>
    <source>
        <strain evidence="3 4">CBS 209.92</strain>
    </source>
</reference>
<keyword evidence="4" id="KW-1185">Reference proteome</keyword>
<dbReference type="Proteomes" id="UP001610563">
    <property type="component" value="Unassembled WGS sequence"/>
</dbReference>
<dbReference type="EMBL" id="JBFTWV010000257">
    <property type="protein sequence ID" value="KAL2783207.1"/>
    <property type="molecule type" value="Genomic_DNA"/>
</dbReference>
<evidence type="ECO:0000313" key="3">
    <source>
        <dbReference type="EMBL" id="KAL2783207.1"/>
    </source>
</evidence>
<gene>
    <name evidence="3" type="ORF">BJX66DRAFT_345150</name>
</gene>
<feature type="compositionally biased region" description="Low complexity" evidence="1">
    <location>
        <begin position="209"/>
        <end position="220"/>
    </location>
</feature>
<feature type="chain" id="PRO_5047247813" evidence="2">
    <location>
        <begin position="20"/>
        <end position="375"/>
    </location>
</feature>
<sequence>MKHPSVALLCVGMLGCAAALPAGQLANSAQDAPSNPTPLEYNIMLTSNATVDPVPAAAAATPLPACTAPETAAAPPAGSGGTANPFMGGFGFPGFGMSGGFPGFPGFPGFGASLASQNPSPFTFGPAAGPTGSTGLGGGSGLRWVPRLRAQSSETPGFPGFGGGFGFGFPGLGGMFGGGGTPSSSGFAGFPGFMAFPGMLGGFGAPQAQPQAQAASVPASGGHGTNEALNQSNPGPSLHNHQARQVGGNNEQGMIPPGFNYVFGTPPVIPFNTGSGGMFAPGNGFNGDAFGAGFLGGGELPPLSLTSATASVAPTADSTPATATPAASTSTTAGSPAASDISSSTSPPSASTATSASSTATPPGASSTSSASSAE</sequence>
<feature type="signal peptide" evidence="2">
    <location>
        <begin position="1"/>
        <end position="19"/>
    </location>
</feature>
<dbReference type="PROSITE" id="PS51257">
    <property type="entry name" value="PROKAR_LIPOPROTEIN"/>
    <property type="match status" value="1"/>
</dbReference>
<proteinExistence type="predicted"/>
<protein>
    <submittedName>
        <fullName evidence="3">Uncharacterized protein</fullName>
    </submittedName>
</protein>
<evidence type="ECO:0000256" key="1">
    <source>
        <dbReference type="SAM" id="MobiDB-lite"/>
    </source>
</evidence>
<feature type="region of interest" description="Disordered" evidence="1">
    <location>
        <begin position="209"/>
        <end position="253"/>
    </location>
</feature>
<comment type="caution">
    <text evidence="3">The sequence shown here is derived from an EMBL/GenBank/DDBJ whole genome shotgun (WGS) entry which is preliminary data.</text>
</comment>
<keyword evidence="2" id="KW-0732">Signal</keyword>
<evidence type="ECO:0000256" key="2">
    <source>
        <dbReference type="SAM" id="SignalP"/>
    </source>
</evidence>
<name>A0ABR4FJE8_9EURO</name>